<dbReference type="Proteomes" id="UP000738359">
    <property type="component" value="Unassembled WGS sequence"/>
</dbReference>
<dbReference type="EMBL" id="JAAAHY010000764">
    <property type="protein sequence ID" value="KAF9957751.1"/>
    <property type="molecule type" value="Genomic_DNA"/>
</dbReference>
<keyword evidence="3" id="KW-1185">Reference proteome</keyword>
<gene>
    <name evidence="2" type="ORF">BGZ70_009413</name>
</gene>
<dbReference type="OrthoDB" id="2328643at2759"/>
<feature type="region of interest" description="Disordered" evidence="1">
    <location>
        <begin position="66"/>
        <end position="108"/>
    </location>
</feature>
<evidence type="ECO:0000313" key="2">
    <source>
        <dbReference type="EMBL" id="KAF9957751.1"/>
    </source>
</evidence>
<feature type="compositionally biased region" description="Low complexity" evidence="1">
    <location>
        <begin position="67"/>
        <end position="95"/>
    </location>
</feature>
<comment type="caution">
    <text evidence="2">The sequence shown here is derived from an EMBL/GenBank/DDBJ whole genome shotgun (WGS) entry which is preliminary data.</text>
</comment>
<name>A0A9P6J1J6_MORAP</name>
<proteinExistence type="predicted"/>
<dbReference type="AlphaFoldDB" id="A0A9P6J1J6"/>
<evidence type="ECO:0000256" key="1">
    <source>
        <dbReference type="SAM" id="MobiDB-lite"/>
    </source>
</evidence>
<protein>
    <submittedName>
        <fullName evidence="2">Uncharacterized protein</fullName>
    </submittedName>
</protein>
<organism evidence="2 3">
    <name type="scientific">Mortierella alpina</name>
    <name type="common">Oleaginous fungus</name>
    <name type="synonym">Mortierella renispora</name>
    <dbReference type="NCBI Taxonomy" id="64518"/>
    <lineage>
        <taxon>Eukaryota</taxon>
        <taxon>Fungi</taxon>
        <taxon>Fungi incertae sedis</taxon>
        <taxon>Mucoromycota</taxon>
        <taxon>Mortierellomycotina</taxon>
        <taxon>Mortierellomycetes</taxon>
        <taxon>Mortierellales</taxon>
        <taxon>Mortierellaceae</taxon>
        <taxon>Mortierella</taxon>
    </lineage>
</organism>
<accession>A0A9P6J1J6</accession>
<evidence type="ECO:0000313" key="3">
    <source>
        <dbReference type="Proteomes" id="UP000738359"/>
    </source>
</evidence>
<sequence>MNDNHPSCIHSRTMHNTMSMSNSHSAVTGSSLCSCEECSRYKVPFQSLSPEQTSDIFDMLQQQNTNTAMSSAHDRSSSNNDSNTSATSATTPPTTYLARRPSTNTSAISPKVAGYGGAMMMQPHQRRASFEFHNRERSFQQHSGSCDCKGSGVGCGCSFTCDC</sequence>
<reference evidence="2" key="1">
    <citation type="journal article" date="2020" name="Fungal Divers.">
        <title>Resolving the Mortierellaceae phylogeny through synthesis of multi-gene phylogenetics and phylogenomics.</title>
        <authorList>
            <person name="Vandepol N."/>
            <person name="Liber J."/>
            <person name="Desiro A."/>
            <person name="Na H."/>
            <person name="Kennedy M."/>
            <person name="Barry K."/>
            <person name="Grigoriev I.V."/>
            <person name="Miller A.N."/>
            <person name="O'Donnell K."/>
            <person name="Stajich J.E."/>
            <person name="Bonito G."/>
        </authorList>
    </citation>
    <scope>NUCLEOTIDE SEQUENCE</scope>
    <source>
        <strain evidence="2">CK1249</strain>
    </source>
</reference>